<dbReference type="Proteomes" id="UP001235939">
    <property type="component" value="Chromosome X"/>
</dbReference>
<dbReference type="EMBL" id="CP092886">
    <property type="protein sequence ID" value="UYV84274.1"/>
    <property type="molecule type" value="Genomic_DNA"/>
</dbReference>
<proteinExistence type="predicted"/>
<keyword evidence="2" id="KW-1185">Reference proteome</keyword>
<gene>
    <name evidence="1" type="ORF">LAZ67_X001728</name>
</gene>
<accession>A0ABY6LUT6</accession>
<reference evidence="1 2" key="1">
    <citation type="submission" date="2022-03" db="EMBL/GenBank/DDBJ databases">
        <title>A chromosomal length assembly of Cordylochernes scorpioides.</title>
        <authorList>
            <person name="Zeh D."/>
            <person name="Zeh J."/>
        </authorList>
    </citation>
    <scope>NUCLEOTIDE SEQUENCE [LARGE SCALE GENOMIC DNA]</scope>
    <source>
        <strain evidence="1">IN4F17</strain>
        <tissue evidence="1">Whole Body</tissue>
    </source>
</reference>
<evidence type="ECO:0000313" key="1">
    <source>
        <dbReference type="EMBL" id="UYV84274.1"/>
    </source>
</evidence>
<organism evidence="1 2">
    <name type="scientific">Cordylochernes scorpioides</name>
    <dbReference type="NCBI Taxonomy" id="51811"/>
    <lineage>
        <taxon>Eukaryota</taxon>
        <taxon>Metazoa</taxon>
        <taxon>Ecdysozoa</taxon>
        <taxon>Arthropoda</taxon>
        <taxon>Chelicerata</taxon>
        <taxon>Arachnida</taxon>
        <taxon>Pseudoscorpiones</taxon>
        <taxon>Cheliferoidea</taxon>
        <taxon>Chernetidae</taxon>
        <taxon>Cordylochernes</taxon>
    </lineage>
</organism>
<sequence>MLTEFVKGNDKLNGQPFVQFAKSTTYHEGIQQLEESVDTFEEKLSIRHTENSISKVDIEEEL</sequence>
<name>A0ABY6LUT6_9ARAC</name>
<evidence type="ECO:0000313" key="2">
    <source>
        <dbReference type="Proteomes" id="UP001235939"/>
    </source>
</evidence>
<protein>
    <submittedName>
        <fullName evidence="1">Uncharacterized protein</fullName>
    </submittedName>
</protein>